<feature type="domain" description="Peptidase MA-like" evidence="3">
    <location>
        <begin position="373"/>
        <end position="509"/>
    </location>
</feature>
<keyword evidence="2" id="KW-0472">Membrane</keyword>
<dbReference type="STRING" id="159449.B4N89_23310"/>
<dbReference type="Proteomes" id="UP000190037">
    <property type="component" value="Unassembled WGS sequence"/>
</dbReference>
<evidence type="ECO:0000256" key="2">
    <source>
        <dbReference type="SAM" id="Phobius"/>
    </source>
</evidence>
<protein>
    <recommendedName>
        <fullName evidence="3">Peptidase MA-like domain-containing protein</fullName>
    </recommendedName>
</protein>
<evidence type="ECO:0000313" key="4">
    <source>
        <dbReference type="EMBL" id="OPC83476.1"/>
    </source>
</evidence>
<comment type="caution">
    <text evidence="4">The sequence shown here is derived from an EMBL/GenBank/DDBJ whole genome shotgun (WGS) entry which is preliminary data.</text>
</comment>
<keyword evidence="5" id="KW-1185">Reference proteome</keyword>
<dbReference type="OrthoDB" id="4859011at2"/>
<reference evidence="4 5" key="1">
    <citation type="submission" date="2017-03" db="EMBL/GenBank/DDBJ databases">
        <title>Draft genome sequence of Streptomyces scabrisporus NF3, endophyte isolated from Amphipterygium adstringens.</title>
        <authorList>
            <person name="Vazquez M."/>
            <person name="Ceapa C.D."/>
            <person name="Rodriguez Luna D."/>
            <person name="Sanchez Esquivel S."/>
        </authorList>
    </citation>
    <scope>NUCLEOTIDE SEQUENCE [LARGE SCALE GENOMIC DNA]</scope>
    <source>
        <strain evidence="4 5">NF3</strain>
    </source>
</reference>
<organism evidence="4 5">
    <name type="scientific">Embleya scabrispora</name>
    <dbReference type="NCBI Taxonomy" id="159449"/>
    <lineage>
        <taxon>Bacteria</taxon>
        <taxon>Bacillati</taxon>
        <taxon>Actinomycetota</taxon>
        <taxon>Actinomycetes</taxon>
        <taxon>Kitasatosporales</taxon>
        <taxon>Streptomycetaceae</taxon>
        <taxon>Embleya</taxon>
    </lineage>
</organism>
<dbReference type="EMBL" id="MWQN01000001">
    <property type="protein sequence ID" value="OPC83476.1"/>
    <property type="molecule type" value="Genomic_DNA"/>
</dbReference>
<feature type="transmembrane region" description="Helical" evidence="2">
    <location>
        <begin position="37"/>
        <end position="55"/>
    </location>
</feature>
<proteinExistence type="predicted"/>
<accession>A0A1T3P308</accession>
<keyword evidence="2" id="KW-0812">Transmembrane</keyword>
<feature type="compositionally biased region" description="Low complexity" evidence="1">
    <location>
        <begin position="8"/>
        <end position="21"/>
    </location>
</feature>
<dbReference type="Pfam" id="PF13485">
    <property type="entry name" value="Peptidase_MA_2"/>
    <property type="match status" value="1"/>
</dbReference>
<dbReference type="RefSeq" id="WP_078977763.1">
    <property type="nucleotide sequence ID" value="NZ_MWQN01000001.1"/>
</dbReference>
<feature type="region of interest" description="Disordered" evidence="1">
    <location>
        <begin position="1"/>
        <end position="22"/>
    </location>
</feature>
<dbReference type="InterPro" id="IPR039568">
    <property type="entry name" value="Peptidase_MA-like_dom"/>
</dbReference>
<feature type="compositionally biased region" description="Low complexity" evidence="1">
    <location>
        <begin position="87"/>
        <end position="103"/>
    </location>
</feature>
<feature type="region of interest" description="Disordered" evidence="1">
    <location>
        <begin position="78"/>
        <end position="108"/>
    </location>
</feature>
<evidence type="ECO:0000313" key="5">
    <source>
        <dbReference type="Proteomes" id="UP000190037"/>
    </source>
</evidence>
<gene>
    <name evidence="4" type="ORF">B4N89_23310</name>
</gene>
<sequence length="512" mass="55203">MHPRDPQDAQASQASQALQAPHGLWPNAVEPRRSRPWAICVALLGALISAAFLIGTTSVTGRPVGLDSADRLLDAEDATHAPPPARAPAAESARGPGAPPEEGTWPSDRIDTRVYFRVQALADMRTAAFEQGDETAFLASVDQQDRPLVDGQRRLFGNLRKIPFDAARWVARGGDKKVVTADGSAPSRAGTSAAWPVTVSVNVAFEHTITGVDVGRVPETYTWKARCADPTDRCTLIDLDGAADADAKGGFAGYPAAWDLWDLQVERRPHVVVMGPKQNASALRRNADLAEQAAVYTLGAWKGGAGTSPGFALVLTSSRTSFGKLYSSSEIRDWAAGYALSMPGTDRYVGGVRMVVDDEQLAGDAAFAPILLRHEMTHALIAPLARPGVATTMPTWLAEGFADWQAEADRPLAREVTTNIRTMIDRGRFTGALPADEDFDTADEDRVENAYNLAHLMVRYLARTYGAERVCAFLTDTLTGRHADIDEALTASFGSSPDRLRADWAAWVRKTV</sequence>
<evidence type="ECO:0000256" key="1">
    <source>
        <dbReference type="SAM" id="MobiDB-lite"/>
    </source>
</evidence>
<evidence type="ECO:0000259" key="3">
    <source>
        <dbReference type="Pfam" id="PF13485"/>
    </source>
</evidence>
<dbReference type="AlphaFoldDB" id="A0A1T3P308"/>
<keyword evidence="2" id="KW-1133">Transmembrane helix</keyword>
<name>A0A1T3P308_9ACTN</name>